<dbReference type="SMART" id="SM00316">
    <property type="entry name" value="S1"/>
    <property type="match status" value="1"/>
</dbReference>
<protein>
    <submittedName>
        <fullName evidence="9">Transcription elongation factor SPT6-like</fullName>
    </submittedName>
</protein>
<dbReference type="InterPro" id="IPR023319">
    <property type="entry name" value="Tex-like_HTH_dom_sf"/>
</dbReference>
<dbReference type="Pfam" id="PF22706">
    <property type="entry name" value="Tex_central_region"/>
    <property type="match status" value="1"/>
</dbReference>
<feature type="compositionally biased region" description="Acidic residues" evidence="6">
    <location>
        <begin position="218"/>
        <end position="236"/>
    </location>
</feature>
<dbReference type="InterPro" id="IPR017072">
    <property type="entry name" value="TF_Spt6"/>
</dbReference>
<dbReference type="PANTHER" id="PTHR10145">
    <property type="entry name" value="TRANSCRIPTION ELONGATION FACTOR SPT6"/>
    <property type="match status" value="1"/>
</dbReference>
<dbReference type="Pfam" id="PF14641">
    <property type="entry name" value="HTH_44"/>
    <property type="match status" value="1"/>
</dbReference>
<feature type="compositionally biased region" description="Acidic residues" evidence="6">
    <location>
        <begin position="21"/>
        <end position="31"/>
    </location>
</feature>
<dbReference type="Gene3D" id="2.40.50.140">
    <property type="entry name" value="Nucleic acid-binding proteins"/>
    <property type="match status" value="1"/>
</dbReference>
<dbReference type="InterPro" id="IPR023323">
    <property type="entry name" value="Tex-like_dom_sf"/>
</dbReference>
<dbReference type="Gene3D" id="1.10.150.850">
    <property type="entry name" value="Spt6, helix-hairpin-helix domain"/>
    <property type="match status" value="1"/>
</dbReference>
<feature type="region of interest" description="Disordered" evidence="6">
    <location>
        <begin position="95"/>
        <end position="192"/>
    </location>
</feature>
<dbReference type="Pfam" id="PF14633">
    <property type="entry name" value="SH2_2"/>
    <property type="match status" value="1"/>
</dbReference>
<comment type="similarity">
    <text evidence="2 5">Belongs to the SPT6 family.</text>
</comment>
<evidence type="ECO:0000313" key="9">
    <source>
        <dbReference type="RefSeq" id="XP_006813691.1"/>
    </source>
</evidence>
<feature type="domain" description="S1 motif" evidence="7">
    <location>
        <begin position="1223"/>
        <end position="1278"/>
    </location>
</feature>
<evidence type="ECO:0000256" key="3">
    <source>
        <dbReference type="ARBA" id="ARBA00023163"/>
    </source>
</evidence>
<dbReference type="InterPro" id="IPR012340">
    <property type="entry name" value="NA-bd_OB-fold"/>
</dbReference>
<sequence length="1399" mass="162789">MSAEYFEEEAEVSDDDFKGSEDEEEEEEGEDLDKNLEDLIDDDPVEEDEDESSDSSDEEIRKRKRKRRHHDSDDQLEDEDYELLEENLGTKIKRNKFRRLKQLSSDENESEDDMDEKVDDREAIANQLFEGADEDEERDSIAPAMPAEEDKQYADLVDSEGSEESEDDDFIVGDDGEPLRRKKDRRKPRYTDSALQEAQDIFGIDDFDIEEFNQYGDEYESEEDEYEDYEEEEEGESEVRPRVKKKDKKKATKLSIYEVFEPSELERGHFTDLDKEIRTADMPERFKLRLIPVRMTKDEELDDEAEWIYKHAFMTLPITMQDVSDPLRSETSQVSSTFESKGPSTVSKIKEALNFIRNQQFEVPFIAFYRKEYIEPELNIYDLWKIYHWDEKWTQLRNRKLNLKRLFEKMQNYQFELIPHDVDASLPDNIRPLTETDMERLDAVQSPEELKDVYMQFLLYYGRDIPKMQNAEKVRKRKVKREEAGEDGEDGEVVVEDKEEPTEDVSGTSKEIKQAARKGMYGLCEQAGLDGVAKKFGLTPEQFGENLRDNYQRHDTDQWPSEPSELSQEHLCSQFPTEDNVLRGAIYMVAMQLAHDPLVRQCVRQTYYERAKISVIPTKKGIKEIDESHNCFLMKYLKNKPVRDLAGEQYLKLHLAEEDKLLKTTIGIDMEEQPGYQTYFDEIKQLYYRDEFSHMVQEWNKLRTEAIEKALNKILYPHMEKELRGKLLKESKDCIIKASTRTAFNWIKIAPYQADQQMDDDDEFLDGPGPMGLKVLGIAYSDDKKVPAFGALIDGDGEVQDFIRLPDIMLRRNSYWKRERDGKEADMEKLKDFISKKKPHVIAVGAESREAIGLIQDIKRCLTELESEEQLPPINVELVDNNLATIYCNSKLCENEFREYPTCLRQALSIARRLQDPLVEFSRLCNSDEDILCLQFHRMQDEVPKEELLYYIYLEFVFRVNEIGLDVNKCINHPHTQQLVQFVCGLGPRKGMHLLRQLKSNNMRLENRTQLVTACNMGPKVFINCAGFIKIDTNAMGDSTDSYIEVLDGSRVHPETYEWARKMAVDALEYDESAEENNPAGALEEILENPDKLKDLDLDAFAEELERQGYGNKGITLYDIRAELNCRYKDLRVPFHSPTPEERFAMLTKETPETFYVGKMVLCKVTGIAHRRPRGEQLDQANPVKIDETGLWQCPFCLQDTFPELSEVWSHFDGNKCPGSAVGVKARLDNGVTGFIPTKMISDKNVKNPEDRVQIGMSIHCRVTKLDTEKLQVDLTCRSSDLADRNGEWIPSRDIYYDYDVEKKLTNKDDVGNKKQQRRAYVKRVIVHPSFHNIDYKQTEKMMENMEQGEVIVRPSSKGQDHLTVTWKVDDGICQHIDVREEGKENAFSLGQSLWISNE</sequence>
<dbReference type="SUPFAM" id="SSF50249">
    <property type="entry name" value="Nucleic acid-binding proteins"/>
    <property type="match status" value="1"/>
</dbReference>
<dbReference type="InterPro" id="IPR032706">
    <property type="entry name" value="Spt6_HHH"/>
</dbReference>
<dbReference type="SUPFAM" id="SSF55550">
    <property type="entry name" value="SH2 domain"/>
    <property type="match status" value="1"/>
</dbReference>
<evidence type="ECO:0000256" key="5">
    <source>
        <dbReference type="PIRNR" id="PIRNR036947"/>
    </source>
</evidence>
<dbReference type="Gene3D" id="1.10.3500.10">
    <property type="entry name" value="Tex N-terminal region-like"/>
    <property type="match status" value="1"/>
</dbReference>
<dbReference type="SUPFAM" id="SSF53098">
    <property type="entry name" value="Ribonuclease H-like"/>
    <property type="match status" value="1"/>
</dbReference>
<dbReference type="GeneID" id="100376052"/>
<evidence type="ECO:0000256" key="2">
    <source>
        <dbReference type="ARBA" id="ARBA00009253"/>
    </source>
</evidence>
<keyword evidence="3 5" id="KW-0804">Transcription</keyword>
<dbReference type="Pfam" id="PF14632">
    <property type="entry name" value="SPT6_acidic"/>
    <property type="match status" value="1"/>
</dbReference>
<organism evidence="8 9">
    <name type="scientific">Saccoglossus kowalevskii</name>
    <name type="common">Acorn worm</name>
    <dbReference type="NCBI Taxonomy" id="10224"/>
    <lineage>
        <taxon>Eukaryota</taxon>
        <taxon>Metazoa</taxon>
        <taxon>Hemichordata</taxon>
        <taxon>Enteropneusta</taxon>
        <taxon>Harrimaniidae</taxon>
        <taxon>Saccoglossus</taxon>
    </lineage>
</organism>
<dbReference type="InterPro" id="IPR028231">
    <property type="entry name" value="Spt6_YqgF"/>
</dbReference>
<dbReference type="RefSeq" id="XP_006813691.1">
    <property type="nucleotide sequence ID" value="XM_006813628.1"/>
</dbReference>
<dbReference type="SUPFAM" id="SSF158832">
    <property type="entry name" value="Tex N-terminal region-like"/>
    <property type="match status" value="1"/>
</dbReference>
<dbReference type="Pfam" id="PF17674">
    <property type="entry name" value="HHH_9"/>
    <property type="match status" value="1"/>
</dbReference>
<reference evidence="9" key="1">
    <citation type="submission" date="2025-08" db="UniProtKB">
        <authorList>
            <consortium name="RefSeq"/>
        </authorList>
    </citation>
    <scope>IDENTIFICATION</scope>
    <source>
        <tissue evidence="9">Testes</tissue>
    </source>
</reference>
<dbReference type="InterPro" id="IPR055179">
    <property type="entry name" value="Tex-like_central_region"/>
</dbReference>
<dbReference type="Proteomes" id="UP000694865">
    <property type="component" value="Unplaced"/>
</dbReference>
<dbReference type="Pfam" id="PF14635">
    <property type="entry name" value="HHH_7"/>
    <property type="match status" value="1"/>
</dbReference>
<dbReference type="InterPro" id="IPR028088">
    <property type="entry name" value="Spt6_HTH_DNA-bd_dom"/>
</dbReference>
<feature type="compositionally biased region" description="Acidic residues" evidence="6">
    <location>
        <begin position="157"/>
        <end position="176"/>
    </location>
</feature>
<keyword evidence="4 5" id="KW-0539">Nucleus</keyword>
<dbReference type="Gene3D" id="3.30.420.140">
    <property type="entry name" value="YqgF/RNase H-like domain"/>
    <property type="match status" value="1"/>
</dbReference>
<accession>A0ABM0M100</accession>
<dbReference type="PROSITE" id="PS50126">
    <property type="entry name" value="S1"/>
    <property type="match status" value="1"/>
</dbReference>
<dbReference type="InterPro" id="IPR036860">
    <property type="entry name" value="SH2_dom_sf"/>
</dbReference>
<dbReference type="CDD" id="cd09918">
    <property type="entry name" value="SH2_Nterm_SPT6_like"/>
    <property type="match status" value="1"/>
</dbReference>
<feature type="region of interest" description="Disordered" evidence="6">
    <location>
        <begin position="478"/>
        <end position="510"/>
    </location>
</feature>
<dbReference type="Gene3D" id="3.30.505.10">
    <property type="entry name" value="SH2 domain"/>
    <property type="match status" value="1"/>
</dbReference>
<dbReference type="Pfam" id="PF14639">
    <property type="entry name" value="YqgF"/>
    <property type="match status" value="1"/>
</dbReference>
<comment type="subcellular location">
    <subcellularLocation>
        <location evidence="1 5">Nucleus</location>
    </subcellularLocation>
</comment>
<comment type="function">
    <text evidence="5">Histone H3-H4 chaperone that plays a role in maintenance of chromatin structure during RNA polymerase II transcription elongation.</text>
</comment>
<feature type="region of interest" description="Disordered" evidence="6">
    <location>
        <begin position="1"/>
        <end position="80"/>
    </location>
</feature>
<feature type="non-terminal residue" evidence="9">
    <location>
        <position position="1399"/>
    </location>
</feature>
<dbReference type="InterPro" id="IPR012337">
    <property type="entry name" value="RNaseH-like_sf"/>
</dbReference>
<dbReference type="PIRSF" id="PIRSF036947">
    <property type="entry name" value="Spt6"/>
    <property type="match status" value="1"/>
</dbReference>
<dbReference type="InterPro" id="IPR006641">
    <property type="entry name" value="YqgF/RNaseH-like_dom"/>
</dbReference>
<dbReference type="InterPro" id="IPR035420">
    <property type="entry name" value="Spt6_SH2"/>
</dbReference>
<proteinExistence type="inferred from homology"/>
<dbReference type="Gene3D" id="1.10.10.2740">
    <property type="entry name" value="Spt6, Death-like domain"/>
    <property type="match status" value="1"/>
</dbReference>
<evidence type="ECO:0000313" key="8">
    <source>
        <dbReference type="Proteomes" id="UP000694865"/>
    </source>
</evidence>
<dbReference type="InterPro" id="IPR041692">
    <property type="entry name" value="HHH_9"/>
</dbReference>
<dbReference type="InterPro" id="IPR037027">
    <property type="entry name" value="YqgF/RNaseH-like_dom_sf"/>
</dbReference>
<feature type="region of interest" description="Disordered" evidence="6">
    <location>
        <begin position="218"/>
        <end position="241"/>
    </location>
</feature>
<evidence type="ECO:0000256" key="6">
    <source>
        <dbReference type="SAM" id="MobiDB-lite"/>
    </source>
</evidence>
<keyword evidence="8" id="KW-1185">Reference proteome</keyword>
<dbReference type="InterPro" id="IPR010994">
    <property type="entry name" value="RuvA_2-like"/>
</dbReference>
<dbReference type="SUPFAM" id="SSF47781">
    <property type="entry name" value="RuvA domain 2-like"/>
    <property type="match status" value="2"/>
</dbReference>
<dbReference type="InterPro" id="IPR035019">
    <property type="entry name" value="Spt6_SH2_N"/>
</dbReference>
<feature type="compositionally biased region" description="Acidic residues" evidence="6">
    <location>
        <begin position="106"/>
        <end position="117"/>
    </location>
</feature>
<dbReference type="InterPro" id="IPR003029">
    <property type="entry name" value="S1_domain"/>
</dbReference>
<name>A0ABM0M100_SACKO</name>
<feature type="compositionally biased region" description="Acidic residues" evidence="6">
    <location>
        <begin position="38"/>
        <end position="57"/>
    </location>
</feature>
<evidence type="ECO:0000259" key="7">
    <source>
        <dbReference type="PROSITE" id="PS50126"/>
    </source>
</evidence>
<dbReference type="PANTHER" id="PTHR10145:SF6">
    <property type="entry name" value="TRANSCRIPTION ELONGATION FACTOR SPT6"/>
    <property type="match status" value="1"/>
</dbReference>
<evidence type="ECO:0000256" key="1">
    <source>
        <dbReference type="ARBA" id="ARBA00004123"/>
    </source>
</evidence>
<evidence type="ECO:0000256" key="4">
    <source>
        <dbReference type="ARBA" id="ARBA00023242"/>
    </source>
</evidence>
<dbReference type="InterPro" id="IPR042066">
    <property type="entry name" value="Spt6_death-like"/>
</dbReference>
<gene>
    <name evidence="9" type="primary">LOC100376052</name>
</gene>
<dbReference type="Gene3D" id="1.10.10.650">
    <property type="entry name" value="RuvA domain 2-like"/>
    <property type="match status" value="1"/>
</dbReference>
<dbReference type="InterPro" id="IPR028083">
    <property type="entry name" value="Spt6_acidic_N_dom"/>
</dbReference>
<feature type="compositionally biased region" description="Acidic residues" evidence="6">
    <location>
        <begin position="484"/>
        <end position="503"/>
    </location>
</feature>
<dbReference type="SMART" id="SM00732">
    <property type="entry name" value="YqgFc"/>
    <property type="match status" value="1"/>
</dbReference>
<dbReference type="Pfam" id="PF00575">
    <property type="entry name" value="S1"/>
    <property type="match status" value="1"/>
</dbReference>
<feature type="compositionally biased region" description="Acidic residues" evidence="6">
    <location>
        <begin position="1"/>
        <end position="14"/>
    </location>
</feature>